<name>A0ABZ0SF67_9GAMM</name>
<dbReference type="Proteomes" id="UP001432180">
    <property type="component" value="Chromosome"/>
</dbReference>
<dbReference type="GO" id="GO:0016491">
    <property type="term" value="F:oxidoreductase activity"/>
    <property type="evidence" value="ECO:0007669"/>
    <property type="project" value="UniProtKB-KW"/>
</dbReference>
<dbReference type="InterPro" id="IPR002347">
    <property type="entry name" value="SDR_fam"/>
</dbReference>
<gene>
    <name evidence="3" type="primary">yciK</name>
    <name evidence="3" type="ORF">Thiowin_04268</name>
</gene>
<dbReference type="PRINTS" id="PR00081">
    <property type="entry name" value="GDHRDH"/>
</dbReference>
<evidence type="ECO:0000313" key="3">
    <source>
        <dbReference type="EMBL" id="WPL19162.1"/>
    </source>
</evidence>
<dbReference type="PANTHER" id="PTHR44196">
    <property type="entry name" value="DEHYDROGENASE/REDUCTASE SDR FAMILY MEMBER 7B"/>
    <property type="match status" value="1"/>
</dbReference>
<dbReference type="Gene3D" id="3.40.50.720">
    <property type="entry name" value="NAD(P)-binding Rossmann-like Domain"/>
    <property type="match status" value="1"/>
</dbReference>
<evidence type="ECO:0000256" key="2">
    <source>
        <dbReference type="ARBA" id="ARBA00023002"/>
    </source>
</evidence>
<evidence type="ECO:0000256" key="1">
    <source>
        <dbReference type="ARBA" id="ARBA00006484"/>
    </source>
</evidence>
<sequence length="275" mass="29292">MQKHPLSVTATVPQAPLAMNPSTHSLSFPPDLLAERVILVTGAAEGLGRAVALACARHGATLVLVDYEDTDLDGLYDEIEASDAPQPASFPLDLEKGDEALFIGAADTLGNEFGRLDGIAHCAAFAPYLTRIDDYELKDWERVLRVNLTAPFLLTQACLPLLRAAPDPSLVFAADRVGRQGLAYWGAFAAAKCGLEGLMEVLAAENQAEQPIRVNSLDPGILNTAMRRILYPGEHPGNHPPPESVAPSFLYLLGPESRGVSGQRLTAPCYPAGTA</sequence>
<dbReference type="InterPro" id="IPR036291">
    <property type="entry name" value="NAD(P)-bd_dom_sf"/>
</dbReference>
<dbReference type="EC" id="1.-.-.-" evidence="3"/>
<dbReference type="PANTHER" id="PTHR44196:SF4">
    <property type="entry name" value="SHORT CHAIN DEHYDROGENASE"/>
    <property type="match status" value="1"/>
</dbReference>
<keyword evidence="2 3" id="KW-0560">Oxidoreductase</keyword>
<dbReference type="EMBL" id="CP121472">
    <property type="protein sequence ID" value="WPL19162.1"/>
    <property type="molecule type" value="Genomic_DNA"/>
</dbReference>
<comment type="similarity">
    <text evidence="1">Belongs to the short-chain dehydrogenases/reductases (SDR) family.</text>
</comment>
<dbReference type="SUPFAM" id="SSF51735">
    <property type="entry name" value="NAD(P)-binding Rossmann-fold domains"/>
    <property type="match status" value="1"/>
</dbReference>
<reference evidence="3 4" key="1">
    <citation type="journal article" date="2023" name="Microorganisms">
        <title>Thiorhodovibrio frisius and Trv. litoralis spp. nov., Two Novel Members from a Clade of Fastidious Purple Sulfur Bacteria That Exhibit Unique Red-Shifted Light-Harvesting Capabilities.</title>
        <authorList>
            <person name="Methner A."/>
            <person name="Kuzyk S.B."/>
            <person name="Petersen J."/>
            <person name="Bauer S."/>
            <person name="Brinkmann H."/>
            <person name="Sichau K."/>
            <person name="Wanner G."/>
            <person name="Wolf J."/>
            <person name="Neumann-Schaal M."/>
            <person name="Henke P."/>
            <person name="Tank M."/>
            <person name="Sproer C."/>
            <person name="Bunk B."/>
            <person name="Overmann J."/>
        </authorList>
    </citation>
    <scope>NUCLEOTIDE SEQUENCE [LARGE SCALE GENOMIC DNA]</scope>
    <source>
        <strain evidence="3 4">DSM 6702</strain>
    </source>
</reference>
<evidence type="ECO:0000313" key="4">
    <source>
        <dbReference type="Proteomes" id="UP001432180"/>
    </source>
</evidence>
<organism evidence="3 4">
    <name type="scientific">Thiorhodovibrio winogradskyi</name>
    <dbReference type="NCBI Taxonomy" id="77007"/>
    <lineage>
        <taxon>Bacteria</taxon>
        <taxon>Pseudomonadati</taxon>
        <taxon>Pseudomonadota</taxon>
        <taxon>Gammaproteobacteria</taxon>
        <taxon>Chromatiales</taxon>
        <taxon>Chromatiaceae</taxon>
        <taxon>Thiorhodovibrio</taxon>
    </lineage>
</organism>
<accession>A0ABZ0SF67</accession>
<keyword evidence="4" id="KW-1185">Reference proteome</keyword>
<dbReference type="Pfam" id="PF00106">
    <property type="entry name" value="adh_short"/>
    <property type="match status" value="1"/>
</dbReference>
<proteinExistence type="inferred from homology"/>
<protein>
    <submittedName>
        <fullName evidence="3">Oxidoreductase YciK</fullName>
        <ecNumber evidence="3">1.-.-.-</ecNumber>
    </submittedName>
</protein>